<evidence type="ECO:0000256" key="3">
    <source>
        <dbReference type="ARBA" id="ARBA00022777"/>
    </source>
</evidence>
<evidence type="ECO:0000256" key="5">
    <source>
        <dbReference type="ARBA" id="ARBA00039067"/>
    </source>
</evidence>
<sequence>MNVNARQRGLEGRLLGGLYRLGRVLGEGGMGIVYEATHEGLRRPVAVKVLSGVGVTADAVARFQREAQAAALLGHPNIVQVTDFRSPSGGEPAFLVMEHLRGRPWKMLSETAPFRRPASRGSAFRQRARWRRPTPRDHSSRHQAFKPFSYRNGVWEADRRSRRCLVAWRNPVSCTYRAPSDPSDGDLGTLPPPRCGRAAPSIRAVRGDLPPAFSGLIDAMLAKDANHRVPSMAAFIGALEPLLPQLGAPPVPLELQGTMAQTTPPMTPGPAAPLQQGPLPQQLAYSPSAPYAVPLGVATTGGGGVAHTAAHGPKERKFPVLVVSIPMLLAVAAGGGFLARRGVPPTATATATPPTAAAPSSVATATNADALTTLAPLPRPQATAPAAPPAQRRTSPELPVAAIPSSAVPVVPPPPEPAAPAASSAQTGPGAFWARAHISVGRSDAAQTYLERVTPRFTACGPGAELRRRAVPTDPEEYSNYFERRQATRQSQFL</sequence>
<dbReference type="PROSITE" id="PS00107">
    <property type="entry name" value="PROTEIN_KINASE_ATP"/>
    <property type="match status" value="1"/>
</dbReference>
<dbReference type="PROSITE" id="PS50011">
    <property type="entry name" value="PROTEIN_KINASE_DOM"/>
    <property type="match status" value="1"/>
</dbReference>
<evidence type="ECO:0000256" key="4">
    <source>
        <dbReference type="ARBA" id="ARBA00022840"/>
    </source>
</evidence>
<dbReference type="SMART" id="SM00220">
    <property type="entry name" value="S_TKc"/>
    <property type="match status" value="1"/>
</dbReference>
<feature type="region of interest" description="Disordered" evidence="7">
    <location>
        <begin position="116"/>
        <end position="142"/>
    </location>
</feature>
<name>A0ABR0B922_9CRUS</name>
<evidence type="ECO:0000256" key="1">
    <source>
        <dbReference type="ARBA" id="ARBA00022679"/>
    </source>
</evidence>
<reference evidence="9 10" key="1">
    <citation type="journal article" date="2023" name="Nucleic Acids Res.">
        <title>The hologenome of Daphnia magna reveals possible DNA methylation and microbiome-mediated evolution of the host genome.</title>
        <authorList>
            <person name="Chaturvedi A."/>
            <person name="Li X."/>
            <person name="Dhandapani V."/>
            <person name="Marshall H."/>
            <person name="Kissane S."/>
            <person name="Cuenca-Cambronero M."/>
            <person name="Asole G."/>
            <person name="Calvet F."/>
            <person name="Ruiz-Romero M."/>
            <person name="Marangio P."/>
            <person name="Guigo R."/>
            <person name="Rago D."/>
            <person name="Mirbahai L."/>
            <person name="Eastwood N."/>
            <person name="Colbourne J.K."/>
            <person name="Zhou J."/>
            <person name="Mallon E."/>
            <person name="Orsini L."/>
        </authorList>
    </citation>
    <scope>NUCLEOTIDE SEQUENCE [LARGE SCALE GENOMIC DNA]</scope>
    <source>
        <strain evidence="9">LRV0_1</strain>
    </source>
</reference>
<dbReference type="EC" id="2.7.11.34" evidence="5"/>
<dbReference type="PANTHER" id="PTHR43289:SF6">
    <property type="entry name" value="SERINE_THREONINE-PROTEIN KINASE NEKL-3"/>
    <property type="match status" value="1"/>
</dbReference>
<dbReference type="EMBL" id="JAOYFB010000041">
    <property type="protein sequence ID" value="KAK4045084.1"/>
    <property type="molecule type" value="Genomic_DNA"/>
</dbReference>
<feature type="binding site" evidence="6">
    <location>
        <position position="48"/>
    </location>
    <ligand>
        <name>ATP</name>
        <dbReference type="ChEBI" id="CHEBI:30616"/>
    </ligand>
</feature>
<gene>
    <name evidence="9" type="ORF">OUZ56_032492</name>
</gene>
<accession>A0ABR0B922</accession>
<evidence type="ECO:0000256" key="6">
    <source>
        <dbReference type="PROSITE-ProRule" id="PRU10141"/>
    </source>
</evidence>
<dbReference type="InterPro" id="IPR000719">
    <property type="entry name" value="Prot_kinase_dom"/>
</dbReference>
<dbReference type="InterPro" id="IPR017441">
    <property type="entry name" value="Protein_kinase_ATP_BS"/>
</dbReference>
<evidence type="ECO:0000259" key="8">
    <source>
        <dbReference type="PROSITE" id="PS50011"/>
    </source>
</evidence>
<keyword evidence="3" id="KW-0418">Kinase</keyword>
<protein>
    <recommendedName>
        <fullName evidence="5">NEK6-subfamily protein kinase</fullName>
        <ecNumber evidence="5">2.7.11.34</ecNumber>
    </recommendedName>
</protein>
<evidence type="ECO:0000256" key="7">
    <source>
        <dbReference type="SAM" id="MobiDB-lite"/>
    </source>
</evidence>
<evidence type="ECO:0000313" key="10">
    <source>
        <dbReference type="Proteomes" id="UP001234178"/>
    </source>
</evidence>
<feature type="domain" description="Protein kinase" evidence="8">
    <location>
        <begin position="19"/>
        <end position="328"/>
    </location>
</feature>
<keyword evidence="2 6" id="KW-0547">Nucleotide-binding</keyword>
<dbReference type="InterPro" id="IPR011009">
    <property type="entry name" value="Kinase-like_dom_sf"/>
</dbReference>
<keyword evidence="4 6" id="KW-0067">ATP-binding</keyword>
<organism evidence="9 10">
    <name type="scientific">Daphnia magna</name>
    <dbReference type="NCBI Taxonomy" id="35525"/>
    <lineage>
        <taxon>Eukaryota</taxon>
        <taxon>Metazoa</taxon>
        <taxon>Ecdysozoa</taxon>
        <taxon>Arthropoda</taxon>
        <taxon>Crustacea</taxon>
        <taxon>Branchiopoda</taxon>
        <taxon>Diplostraca</taxon>
        <taxon>Cladocera</taxon>
        <taxon>Anomopoda</taxon>
        <taxon>Daphniidae</taxon>
        <taxon>Daphnia</taxon>
    </lineage>
</organism>
<dbReference type="Gene3D" id="3.30.200.20">
    <property type="entry name" value="Phosphorylase Kinase, domain 1"/>
    <property type="match status" value="1"/>
</dbReference>
<comment type="caution">
    <text evidence="9">The sequence shown here is derived from an EMBL/GenBank/DDBJ whole genome shotgun (WGS) entry which is preliminary data.</text>
</comment>
<keyword evidence="10" id="KW-1185">Reference proteome</keyword>
<evidence type="ECO:0000313" key="9">
    <source>
        <dbReference type="EMBL" id="KAK4045084.1"/>
    </source>
</evidence>
<feature type="region of interest" description="Disordered" evidence="7">
    <location>
        <begin position="374"/>
        <end position="396"/>
    </location>
</feature>
<evidence type="ECO:0000256" key="2">
    <source>
        <dbReference type="ARBA" id="ARBA00022741"/>
    </source>
</evidence>
<dbReference type="SUPFAM" id="SSF56112">
    <property type="entry name" value="Protein kinase-like (PK-like)"/>
    <property type="match status" value="1"/>
</dbReference>
<dbReference type="Proteomes" id="UP001234178">
    <property type="component" value="Unassembled WGS sequence"/>
</dbReference>
<dbReference type="Pfam" id="PF00069">
    <property type="entry name" value="Pkinase"/>
    <property type="match status" value="1"/>
</dbReference>
<keyword evidence="1" id="KW-0808">Transferase</keyword>
<proteinExistence type="predicted"/>
<dbReference type="PANTHER" id="PTHR43289">
    <property type="entry name" value="MITOGEN-ACTIVATED PROTEIN KINASE KINASE KINASE 20-RELATED"/>
    <property type="match status" value="1"/>
</dbReference>